<comment type="caution">
    <text evidence="1">The sequence shown here is derived from an EMBL/GenBank/DDBJ whole genome shotgun (WGS) entry which is preliminary data.</text>
</comment>
<gene>
    <name evidence="1" type="ORF">SSE37_02800</name>
</gene>
<dbReference type="OrthoDB" id="9814719at2"/>
<dbReference type="InterPro" id="IPR003374">
    <property type="entry name" value="ApbE-like_sf"/>
</dbReference>
<reference evidence="1 2" key="1">
    <citation type="submission" date="2006-06" db="EMBL/GenBank/DDBJ databases">
        <authorList>
            <person name="Moran M.A."/>
            <person name="Ferriera S."/>
            <person name="Johnson J."/>
            <person name="Kravitz S."/>
            <person name="Beeson K."/>
            <person name="Sutton G."/>
            <person name="Rogers Y.-H."/>
            <person name="Friedman R."/>
            <person name="Frazier M."/>
            <person name="Venter J.C."/>
        </authorList>
    </citation>
    <scope>NUCLEOTIDE SEQUENCE [LARGE SCALE GENOMIC DNA]</scope>
    <source>
        <strain evidence="1 2">E-37</strain>
    </source>
</reference>
<dbReference type="eggNOG" id="COG2122">
    <property type="taxonomic scope" value="Bacteria"/>
</dbReference>
<dbReference type="EMBL" id="AAYA01000013">
    <property type="protein sequence ID" value="EBA06781.1"/>
    <property type="molecule type" value="Genomic_DNA"/>
</dbReference>
<sequence>MSWQEAPTAHLSPDGRLRLIHGPIDLIVAAEGPSQAVRAAYLRASDAFKPVLTDLVAELPRLRQPDGPAPTGVIARKMHQATCPFAPIFITPMAAVAGAVADHMLSALLAPNHGLTRAHVNNGGDIALWTEGQPLRLAICEDPTTAAPGAQAEIGPQDGIGGVATSGWRGRSHSLGIADAVTVLAATASQADAAATLIANAVTLPDHPAITRAPANSLSPDSDLGARLVTTDVAPLSHADLSHALDHGEALALDFAARGLIVGACLATQGQRRMVGTTKTARVPQAQTKDLIHA</sequence>
<dbReference type="NCBIfam" id="NF003322">
    <property type="entry name" value="PRK04334.1-2"/>
    <property type="match status" value="1"/>
</dbReference>
<accession>A3K809</accession>
<dbReference type="SUPFAM" id="SSF143631">
    <property type="entry name" value="ApbE-like"/>
    <property type="match status" value="1"/>
</dbReference>
<keyword evidence="2" id="KW-1185">Reference proteome</keyword>
<dbReference type="RefSeq" id="WP_005862016.1">
    <property type="nucleotide sequence ID" value="NZ_AAYA01000013.1"/>
</dbReference>
<dbReference type="InterPro" id="IPR007183">
    <property type="entry name" value="UPF0280"/>
</dbReference>
<name>A3K809_SAGS3</name>
<evidence type="ECO:0000313" key="1">
    <source>
        <dbReference type="EMBL" id="EBA06781.1"/>
    </source>
</evidence>
<organism evidence="1 2">
    <name type="scientific">Sagittula stellata (strain ATCC 700073 / DSM 11524 / E-37)</name>
    <dbReference type="NCBI Taxonomy" id="388399"/>
    <lineage>
        <taxon>Bacteria</taxon>
        <taxon>Pseudomonadati</taxon>
        <taxon>Pseudomonadota</taxon>
        <taxon>Alphaproteobacteria</taxon>
        <taxon>Rhodobacterales</taxon>
        <taxon>Roseobacteraceae</taxon>
        <taxon>Sagittula</taxon>
    </lineage>
</organism>
<dbReference type="PIRSF" id="PIRSF006421">
    <property type="entry name" value="UCP006421"/>
    <property type="match status" value="1"/>
</dbReference>
<dbReference type="Proteomes" id="UP000005713">
    <property type="component" value="Unassembled WGS sequence"/>
</dbReference>
<dbReference type="Gene3D" id="3.10.520.10">
    <property type="entry name" value="ApbE-like domains"/>
    <property type="match status" value="1"/>
</dbReference>
<proteinExistence type="predicted"/>
<protein>
    <recommendedName>
        <fullName evidence="3">ApbE family lipoprotein</fullName>
    </recommendedName>
</protein>
<evidence type="ECO:0000313" key="2">
    <source>
        <dbReference type="Proteomes" id="UP000005713"/>
    </source>
</evidence>
<dbReference type="AlphaFoldDB" id="A3K809"/>
<evidence type="ECO:0008006" key="3">
    <source>
        <dbReference type="Google" id="ProtNLM"/>
    </source>
</evidence>